<evidence type="ECO:0000313" key="2">
    <source>
        <dbReference type="Proteomes" id="UP001303473"/>
    </source>
</evidence>
<proteinExistence type="predicted"/>
<protein>
    <submittedName>
        <fullName evidence="1">Uncharacterized protein</fullName>
    </submittedName>
</protein>
<dbReference type="AlphaFoldDB" id="A0AAN6MYX7"/>
<dbReference type="EMBL" id="MU853912">
    <property type="protein sequence ID" value="KAK3935685.1"/>
    <property type="molecule type" value="Genomic_DNA"/>
</dbReference>
<reference evidence="2" key="1">
    <citation type="journal article" date="2023" name="Mol. Phylogenet. Evol.">
        <title>Genome-scale phylogeny and comparative genomics of the fungal order Sordariales.</title>
        <authorList>
            <person name="Hensen N."/>
            <person name="Bonometti L."/>
            <person name="Westerberg I."/>
            <person name="Brannstrom I.O."/>
            <person name="Guillou S."/>
            <person name="Cros-Aarteil S."/>
            <person name="Calhoun S."/>
            <person name="Haridas S."/>
            <person name="Kuo A."/>
            <person name="Mondo S."/>
            <person name="Pangilinan J."/>
            <person name="Riley R."/>
            <person name="LaButti K."/>
            <person name="Andreopoulos B."/>
            <person name="Lipzen A."/>
            <person name="Chen C."/>
            <person name="Yan M."/>
            <person name="Daum C."/>
            <person name="Ng V."/>
            <person name="Clum A."/>
            <person name="Steindorff A."/>
            <person name="Ohm R.A."/>
            <person name="Martin F."/>
            <person name="Silar P."/>
            <person name="Natvig D.O."/>
            <person name="Lalanne C."/>
            <person name="Gautier V."/>
            <person name="Ament-Velasquez S.L."/>
            <person name="Kruys A."/>
            <person name="Hutchinson M.I."/>
            <person name="Powell A.J."/>
            <person name="Barry K."/>
            <person name="Miller A.N."/>
            <person name="Grigoriev I.V."/>
            <person name="Debuchy R."/>
            <person name="Gladieux P."/>
            <person name="Hiltunen Thoren M."/>
            <person name="Johannesson H."/>
        </authorList>
    </citation>
    <scope>NUCLEOTIDE SEQUENCE [LARGE SCALE GENOMIC DNA]</scope>
    <source>
        <strain evidence="2">CBS 340.73</strain>
    </source>
</reference>
<organism evidence="1 2">
    <name type="scientific">Diplogelasinospora grovesii</name>
    <dbReference type="NCBI Taxonomy" id="303347"/>
    <lineage>
        <taxon>Eukaryota</taxon>
        <taxon>Fungi</taxon>
        <taxon>Dikarya</taxon>
        <taxon>Ascomycota</taxon>
        <taxon>Pezizomycotina</taxon>
        <taxon>Sordariomycetes</taxon>
        <taxon>Sordariomycetidae</taxon>
        <taxon>Sordariales</taxon>
        <taxon>Diplogelasinosporaceae</taxon>
        <taxon>Diplogelasinospora</taxon>
    </lineage>
</organism>
<dbReference type="Proteomes" id="UP001303473">
    <property type="component" value="Unassembled WGS sequence"/>
</dbReference>
<accession>A0AAN6MYX7</accession>
<evidence type="ECO:0000313" key="1">
    <source>
        <dbReference type="EMBL" id="KAK3935685.1"/>
    </source>
</evidence>
<comment type="caution">
    <text evidence="1">The sequence shown here is derived from an EMBL/GenBank/DDBJ whole genome shotgun (WGS) entry which is preliminary data.</text>
</comment>
<sequence length="202" mass="22745">MDNGSVCRQCRSKVENGDGRAEAEICLRDGHLGRVQLFRHAICSGWERDVDRSDGQPRLVEFTNRMFNGKVLPDRIPLGLRVATRVPAGVDCRRTISTRHGQHIIDSPNWVLDSPDSTRETLYALLEEDPREWVTAVKGKYAEIYGHLDHTNHMSEQGKELVLELFKFIRLCSVMTGTAILTDKDDLDIPACNAPDSPLYGL</sequence>
<name>A0AAN6MYX7_9PEZI</name>
<keyword evidence="2" id="KW-1185">Reference proteome</keyword>
<gene>
    <name evidence="1" type="ORF">QBC46DRAFT_45124</name>
</gene>